<protein>
    <recommendedName>
        <fullName evidence="1">Putative Flp pilus-assembly TadG-like N-terminal domain-containing protein</fullName>
    </recommendedName>
</protein>
<sequence>MPVIAAGAALGLEVGSWYYDQLKLQQAADAGAYAAAMEDREGASSGVMSSAAQAAAASDGFTTVTDTFTMNTPPTSGPNQNANSAEVILKRQETRYFSAVFSSTPVYVTARAVATFTTAANACVLALDPSVSQAVYFSGSSTVSFSGCNVMANSISNSAIYSQGATTVTVPCLMSAGGVALNALVTQTSCKSAMTNLAPVADPFRSVPEPTVSGSCQPSSGKTLQPGRYCGGLALNGTVNLKPGVYIIDGGSLTANGSANITGSGVTFFLANNASLTFNGNASLNLSAPTSGTYSGMLFFGSRSNTSSSLIKLNGTAGSVMTGAIYFPSQPVSYLGDMAGANGCTQVVALTVAWSGNANLAANCTAYGMNNLQVGGVVKLAE</sequence>
<proteinExistence type="predicted"/>
<reference evidence="2" key="1">
    <citation type="submission" date="2021-04" db="EMBL/GenBank/DDBJ databases">
        <title>The complete genome sequence of Caulobacter sp. S6.</title>
        <authorList>
            <person name="Tang Y."/>
            <person name="Ouyang W."/>
            <person name="Liu Q."/>
            <person name="Huang B."/>
            <person name="Guo Z."/>
            <person name="Lei P."/>
        </authorList>
    </citation>
    <scope>NUCLEOTIDE SEQUENCE</scope>
    <source>
        <strain evidence="2">S6</strain>
    </source>
</reference>
<dbReference type="InterPro" id="IPR028087">
    <property type="entry name" value="Tad_N"/>
</dbReference>
<name>A0A975IVV2_9CAUL</name>
<dbReference type="RefSeq" id="WP_211939439.1">
    <property type="nucleotide sequence ID" value="NZ_CP073078.1"/>
</dbReference>
<dbReference type="KEGG" id="caul:KCG34_05770"/>
<dbReference type="Proteomes" id="UP000676409">
    <property type="component" value="Chromosome"/>
</dbReference>
<evidence type="ECO:0000313" key="2">
    <source>
        <dbReference type="EMBL" id="QUD89387.1"/>
    </source>
</evidence>
<dbReference type="AlphaFoldDB" id="A0A975IVV2"/>
<dbReference type="EMBL" id="CP073078">
    <property type="protein sequence ID" value="QUD89387.1"/>
    <property type="molecule type" value="Genomic_DNA"/>
</dbReference>
<dbReference type="Pfam" id="PF13400">
    <property type="entry name" value="Tad"/>
    <property type="match status" value="1"/>
</dbReference>
<feature type="domain" description="Putative Flp pilus-assembly TadG-like N-terminal" evidence="1">
    <location>
        <begin position="2"/>
        <end position="37"/>
    </location>
</feature>
<evidence type="ECO:0000313" key="3">
    <source>
        <dbReference type="Proteomes" id="UP000676409"/>
    </source>
</evidence>
<keyword evidence="3" id="KW-1185">Reference proteome</keyword>
<organism evidence="2 3">
    <name type="scientific">Phenylobacterium montanum</name>
    <dbReference type="NCBI Taxonomy" id="2823693"/>
    <lineage>
        <taxon>Bacteria</taxon>
        <taxon>Pseudomonadati</taxon>
        <taxon>Pseudomonadota</taxon>
        <taxon>Alphaproteobacteria</taxon>
        <taxon>Caulobacterales</taxon>
        <taxon>Caulobacteraceae</taxon>
        <taxon>Phenylobacterium</taxon>
    </lineage>
</organism>
<gene>
    <name evidence="2" type="ORF">KCG34_05770</name>
</gene>
<accession>A0A975IVV2</accession>
<evidence type="ECO:0000259" key="1">
    <source>
        <dbReference type="Pfam" id="PF13400"/>
    </source>
</evidence>